<dbReference type="EMBL" id="JAYKXH010000015">
    <property type="protein sequence ID" value="KAK7143948.1"/>
    <property type="molecule type" value="Genomic_DNA"/>
</dbReference>
<organism evidence="1 2">
    <name type="scientific">Phoxinus phoxinus</name>
    <name type="common">Eurasian minnow</name>
    <dbReference type="NCBI Taxonomy" id="58324"/>
    <lineage>
        <taxon>Eukaryota</taxon>
        <taxon>Metazoa</taxon>
        <taxon>Chordata</taxon>
        <taxon>Craniata</taxon>
        <taxon>Vertebrata</taxon>
        <taxon>Euteleostomi</taxon>
        <taxon>Actinopterygii</taxon>
        <taxon>Neopterygii</taxon>
        <taxon>Teleostei</taxon>
        <taxon>Ostariophysi</taxon>
        <taxon>Cypriniformes</taxon>
        <taxon>Leuciscidae</taxon>
        <taxon>Phoxininae</taxon>
        <taxon>Phoxinus</taxon>
    </lineage>
</organism>
<reference evidence="1 2" key="1">
    <citation type="submission" date="2024-02" db="EMBL/GenBank/DDBJ databases">
        <title>Chromosome-level genome assembly of the Eurasian Minnow (Phoxinus phoxinus).</title>
        <authorList>
            <person name="Oriowo T.O."/>
            <person name="Martin S."/>
            <person name="Stange M."/>
            <person name="Chrysostomakis Y."/>
            <person name="Brown T."/>
            <person name="Winkler S."/>
            <person name="Kukowka S."/>
            <person name="Myers E.W."/>
            <person name="Bohne A."/>
        </authorList>
    </citation>
    <scope>NUCLEOTIDE SEQUENCE [LARGE SCALE GENOMIC DNA]</scope>
    <source>
        <strain evidence="1">ZFMK-TIS-60720</strain>
        <tissue evidence="1">Whole Organism</tissue>
    </source>
</reference>
<dbReference type="AlphaFoldDB" id="A0AAN9CR47"/>
<accession>A0AAN9CR47</accession>
<sequence>MHGCPKDHWILMLPASVLEDIFIDVVLQEGDEAILKLALVCTRFRDLVTREGFRRRAHIIWLDSVTNLTVFSPYVLQGGVLQNVQTGNV</sequence>
<protein>
    <recommendedName>
        <fullName evidence="3">F-box domain-containing protein</fullName>
    </recommendedName>
</protein>
<name>A0AAN9CR47_9TELE</name>
<evidence type="ECO:0000313" key="1">
    <source>
        <dbReference type="EMBL" id="KAK7143948.1"/>
    </source>
</evidence>
<dbReference type="Proteomes" id="UP001364617">
    <property type="component" value="Unassembled WGS sequence"/>
</dbReference>
<evidence type="ECO:0008006" key="3">
    <source>
        <dbReference type="Google" id="ProtNLM"/>
    </source>
</evidence>
<comment type="caution">
    <text evidence="1">The sequence shown here is derived from an EMBL/GenBank/DDBJ whole genome shotgun (WGS) entry which is preliminary data.</text>
</comment>
<gene>
    <name evidence="1" type="ORF">R3I93_014954</name>
</gene>
<keyword evidence="2" id="KW-1185">Reference proteome</keyword>
<evidence type="ECO:0000313" key="2">
    <source>
        <dbReference type="Proteomes" id="UP001364617"/>
    </source>
</evidence>
<proteinExistence type="predicted"/>